<sequence length="279" mass="31369">MNSAEGVPGECKLKPLPILPAAYKASFERKQTLWPPQVFKVYYIPSRDNVAPKSMIHSQKRDGGFFSHPVLVVASDSNSRTVEFYAITSYPPKAINELGIFLRLGTDSTEVAPDTLKLAMNSDRMPRSSFVNLDQRFTIEWDFLDEMRGNLDVHVDPEERKKLDAKICQLEAQQNRFIYKPLPANFSGVAPGTVVMISNPPSSNTFGAPVLILTNNFPHFRFLRVKLQADNSTFGLEGPSKYKIAQIYCLKLAQIHEDDSDEKPVLLFEPDSPALRHPS</sequence>
<feature type="non-terminal residue" evidence="1">
    <location>
        <position position="279"/>
    </location>
</feature>
<organism evidence="1 2">
    <name type="scientific">Bimuria novae-zelandiae CBS 107.79</name>
    <dbReference type="NCBI Taxonomy" id="1447943"/>
    <lineage>
        <taxon>Eukaryota</taxon>
        <taxon>Fungi</taxon>
        <taxon>Dikarya</taxon>
        <taxon>Ascomycota</taxon>
        <taxon>Pezizomycotina</taxon>
        <taxon>Dothideomycetes</taxon>
        <taxon>Pleosporomycetidae</taxon>
        <taxon>Pleosporales</taxon>
        <taxon>Massarineae</taxon>
        <taxon>Didymosphaeriaceae</taxon>
        <taxon>Bimuria</taxon>
    </lineage>
</organism>
<dbReference type="OrthoDB" id="3778180at2759"/>
<proteinExistence type="predicted"/>
<dbReference type="Proteomes" id="UP000800036">
    <property type="component" value="Unassembled WGS sequence"/>
</dbReference>
<evidence type="ECO:0000313" key="1">
    <source>
        <dbReference type="EMBL" id="KAF1964953.1"/>
    </source>
</evidence>
<evidence type="ECO:0000313" key="2">
    <source>
        <dbReference type="Proteomes" id="UP000800036"/>
    </source>
</evidence>
<dbReference type="AlphaFoldDB" id="A0A6A5UIA8"/>
<keyword evidence="2" id="KW-1185">Reference proteome</keyword>
<reference evidence="1" key="1">
    <citation type="journal article" date="2020" name="Stud. Mycol.">
        <title>101 Dothideomycetes genomes: a test case for predicting lifestyles and emergence of pathogens.</title>
        <authorList>
            <person name="Haridas S."/>
            <person name="Albert R."/>
            <person name="Binder M."/>
            <person name="Bloem J."/>
            <person name="Labutti K."/>
            <person name="Salamov A."/>
            <person name="Andreopoulos B."/>
            <person name="Baker S."/>
            <person name="Barry K."/>
            <person name="Bills G."/>
            <person name="Bluhm B."/>
            <person name="Cannon C."/>
            <person name="Castanera R."/>
            <person name="Culley D."/>
            <person name="Daum C."/>
            <person name="Ezra D."/>
            <person name="Gonzalez J."/>
            <person name="Henrissat B."/>
            <person name="Kuo A."/>
            <person name="Liang C."/>
            <person name="Lipzen A."/>
            <person name="Lutzoni F."/>
            <person name="Magnuson J."/>
            <person name="Mondo S."/>
            <person name="Nolan M."/>
            <person name="Ohm R."/>
            <person name="Pangilinan J."/>
            <person name="Park H.-J."/>
            <person name="Ramirez L."/>
            <person name="Alfaro M."/>
            <person name="Sun H."/>
            <person name="Tritt A."/>
            <person name="Yoshinaga Y."/>
            <person name="Zwiers L.-H."/>
            <person name="Turgeon B."/>
            <person name="Goodwin S."/>
            <person name="Spatafora J."/>
            <person name="Crous P."/>
            <person name="Grigoriev I."/>
        </authorList>
    </citation>
    <scope>NUCLEOTIDE SEQUENCE</scope>
    <source>
        <strain evidence="1">CBS 107.79</strain>
    </source>
</reference>
<name>A0A6A5UIA8_9PLEO</name>
<accession>A0A6A5UIA8</accession>
<protein>
    <submittedName>
        <fullName evidence="1">Uncharacterized protein</fullName>
    </submittedName>
</protein>
<gene>
    <name evidence="1" type="ORF">BU23DRAFT_491016</name>
</gene>
<dbReference type="EMBL" id="ML976773">
    <property type="protein sequence ID" value="KAF1964953.1"/>
    <property type="molecule type" value="Genomic_DNA"/>
</dbReference>